<sequence>MEPASIEGKNVESQVLLRSVNDAAVANSNRRKFILGGLLALAMIFIVTLAQSSGKGEVGAKTNDVDFKSADKPKDDSEGGSDFKSVDKAKDDSEDGSECELMDENGRFILDNSFASKDFASFLPGIGGAFGVPMWCFYVNRGQGVAAFGQTSKDFPLMEFYAANKAWQMTSDVGFRTYIRGERGHQSFSYQPFYSDVESELDGVTRTMYTGMNEFEIEEVNSKVGLQTNVVNWNIPNEAFPGLVRRATFKNIGNEDLSIELLDGLQILYPYGVTDAALTTIGRTLEAWMNVYGMDMDSTMPFYHLISSFADSEVVQMIKMGNYAFAFIESEDNIGDDGNYERLPFIVDPAVIYGNDTSLQSPDVFFSQSLSKTLETHQVTASKTPCGLYGAEFKLKQGEEITLVSVYGHANDQDQFTEVIVPKLSAPGYMDASRTAANQLTDSLTSTVTVESGSPIFDMYVKQNMLDNLLRGGIPIMLGDGNQTYPFHTYSRIHGDLERDYNYFVIAPTYYSNGPGNFRDVWQNRRNDVLQVPAVGDFNVRGFFSLIDYAGYNPMTVQAANFTIADPAVAAQVAQATGIQHTKTLEALTELFSGPGWLPGDIWQTIAQTGGTNMTVEGDPQAFLDYAVSQSDQTFNAVFTTGFWTDHWTYGLDLVDTYLMVFPDKEEELLFESEVTTFYGPSLVAPRSLKYVEFQGEARQIGSCYADPEKTAWAAKNGIWHLTADGEVMMLPVFTKILMLSTVRMAALDSQGMGLEMEGGKPGWLDALNGLPSFFGSSTPELSELTRQVKYLKEALGRIDQDVEVPEELSALMTAINSNLTALNAGELSDFQYWDNVYTAKETYREVTKLTFSGVKDTWSNADLIATLGAWEDKLAAGLQKAIDFNGGFVPTYFQWTATEYEYTEGEDDLGNPFVKVSAFEPTVLQKFLEGPVRYMKTLEADAKSEIYTAVKTSPIYDSVLQMFKISESLKELSPNVGRLAVFAAGWLENESVWLHMSYKFYLELLRGELWDEFWLEAKTGLCPFMEPSVYGRPLTEASSFIVSSANPDPNLWGQGFVSRLSGSTAEFLSMYNYMMSGPKPFSLDDDGNLQLTLAPVLPSWLFDEEENTISFTFLGAVSVTYHNPDMLNTWSIDSVDKIVLTMTDGSTTEVDGGVLGTDDATSVRNLEVTALDFYYASSS</sequence>
<evidence type="ECO:0000256" key="1">
    <source>
        <dbReference type="SAM" id="MobiDB-lite"/>
    </source>
</evidence>
<evidence type="ECO:0000313" key="3">
    <source>
        <dbReference type="EMBL" id="CAE0635922.1"/>
    </source>
</evidence>
<organism evidence="3">
    <name type="scientific">Heterosigma akashiwo</name>
    <name type="common">Chromophytic alga</name>
    <name type="synonym">Heterosigma carterae</name>
    <dbReference type="NCBI Taxonomy" id="2829"/>
    <lineage>
        <taxon>Eukaryota</taxon>
        <taxon>Sar</taxon>
        <taxon>Stramenopiles</taxon>
        <taxon>Ochrophyta</taxon>
        <taxon>Raphidophyceae</taxon>
        <taxon>Chattonellales</taxon>
        <taxon>Chattonellaceae</taxon>
        <taxon>Heterosigma</taxon>
    </lineage>
</organism>
<reference evidence="3" key="1">
    <citation type="submission" date="2021-01" db="EMBL/GenBank/DDBJ databases">
        <authorList>
            <person name="Corre E."/>
            <person name="Pelletier E."/>
            <person name="Niang G."/>
            <person name="Scheremetjew M."/>
            <person name="Finn R."/>
            <person name="Kale V."/>
            <person name="Holt S."/>
            <person name="Cochrane G."/>
            <person name="Meng A."/>
            <person name="Brown T."/>
            <person name="Cohen L."/>
        </authorList>
    </citation>
    <scope>NUCLEOTIDE SEQUENCE</scope>
    <source>
        <strain evidence="3">CCMP3107</strain>
    </source>
</reference>
<dbReference type="EMBL" id="HBIU01031761">
    <property type="protein sequence ID" value="CAE0635922.1"/>
    <property type="molecule type" value="Transcribed_RNA"/>
</dbReference>
<keyword evidence="2" id="KW-1133">Transmembrane helix</keyword>
<keyword evidence="2" id="KW-0472">Membrane</keyword>
<accession>A0A7S3XYJ0</accession>
<dbReference type="AlphaFoldDB" id="A0A7S3XYJ0"/>
<evidence type="ECO:0000256" key="2">
    <source>
        <dbReference type="SAM" id="Phobius"/>
    </source>
</evidence>
<keyword evidence="2" id="KW-0812">Transmembrane</keyword>
<feature type="compositionally biased region" description="Basic and acidic residues" evidence="1">
    <location>
        <begin position="63"/>
        <end position="77"/>
    </location>
</feature>
<name>A0A7S3XYJ0_HETAK</name>
<feature type="region of interest" description="Disordered" evidence="1">
    <location>
        <begin position="56"/>
        <end position="99"/>
    </location>
</feature>
<protein>
    <submittedName>
        <fullName evidence="3">Uncharacterized protein</fullName>
    </submittedName>
</protein>
<gene>
    <name evidence="3" type="ORF">HAKA00212_LOCUS14682</name>
</gene>
<proteinExistence type="predicted"/>
<feature type="transmembrane region" description="Helical" evidence="2">
    <location>
        <begin position="33"/>
        <end position="50"/>
    </location>
</feature>